<evidence type="ECO:0000313" key="2">
    <source>
        <dbReference type="Proteomes" id="UP000595823"/>
    </source>
</evidence>
<keyword evidence="2" id="KW-1185">Reference proteome</keyword>
<proteinExistence type="predicted"/>
<accession>A0A7T6Z646</accession>
<organism evidence="1 2">
    <name type="scientific">Salicibibacter cibarius</name>
    <dbReference type="NCBI Taxonomy" id="2743000"/>
    <lineage>
        <taxon>Bacteria</taxon>
        <taxon>Bacillati</taxon>
        <taxon>Bacillota</taxon>
        <taxon>Bacilli</taxon>
        <taxon>Bacillales</taxon>
        <taxon>Bacillaceae</taxon>
        <taxon>Salicibibacter</taxon>
    </lineage>
</organism>
<name>A0A7T6Z646_9BACI</name>
<dbReference type="RefSeq" id="WP_200125255.1">
    <property type="nucleotide sequence ID" value="NZ_CP054705.1"/>
</dbReference>
<gene>
    <name evidence="1" type="ORF">HUG15_20245</name>
</gene>
<dbReference type="AlphaFoldDB" id="A0A7T6Z646"/>
<evidence type="ECO:0000313" key="1">
    <source>
        <dbReference type="EMBL" id="QQK77685.1"/>
    </source>
</evidence>
<reference evidence="1 2" key="1">
    <citation type="submission" date="2020-06" db="EMBL/GenBank/DDBJ databases">
        <title>Genomic analysis of Salicibibacter sp. NKC5-3.</title>
        <authorList>
            <person name="Oh Y.J."/>
        </authorList>
    </citation>
    <scope>NUCLEOTIDE SEQUENCE [LARGE SCALE GENOMIC DNA]</scope>
    <source>
        <strain evidence="1 2">NKC5-3</strain>
    </source>
</reference>
<protein>
    <submittedName>
        <fullName evidence="1">Uncharacterized protein</fullName>
    </submittedName>
</protein>
<dbReference type="EMBL" id="CP054705">
    <property type="protein sequence ID" value="QQK77685.1"/>
    <property type="molecule type" value="Genomic_DNA"/>
</dbReference>
<sequence length="86" mass="9887">MQTWIKRDNNDWFLYEVNEVAMDGDLHEFMIRDANGNILAMIRPDNLKDQSQLIDHLNNGKSVDGWKDSKGNTIFIPIGEEGNHDA</sequence>
<dbReference type="KEGG" id="scia:HUG15_20245"/>
<dbReference type="Proteomes" id="UP000595823">
    <property type="component" value="Chromosome"/>
</dbReference>